<dbReference type="AlphaFoldDB" id="A0A3F3PXD7"/>
<dbReference type="Proteomes" id="UP000253729">
    <property type="component" value="Unassembled WGS sequence"/>
</dbReference>
<accession>A0A3F3PXD7</accession>
<evidence type="ECO:0000313" key="1">
    <source>
        <dbReference type="EMBL" id="RDH31432.1"/>
    </source>
</evidence>
<organism evidence="1 2">
    <name type="scientific">Aspergillus welwitschiae</name>
    <dbReference type="NCBI Taxonomy" id="1341132"/>
    <lineage>
        <taxon>Eukaryota</taxon>
        <taxon>Fungi</taxon>
        <taxon>Dikarya</taxon>
        <taxon>Ascomycota</taxon>
        <taxon>Pezizomycotina</taxon>
        <taxon>Eurotiomycetes</taxon>
        <taxon>Eurotiomycetidae</taxon>
        <taxon>Eurotiales</taxon>
        <taxon>Aspergillaceae</taxon>
        <taxon>Aspergillus</taxon>
        <taxon>Aspergillus subgen. Circumdati</taxon>
    </lineage>
</organism>
<proteinExistence type="predicted"/>
<dbReference type="GeneID" id="38135368"/>
<dbReference type="EMBL" id="KZ852055">
    <property type="protein sequence ID" value="RDH31432.1"/>
    <property type="molecule type" value="Genomic_DNA"/>
</dbReference>
<keyword evidence="2" id="KW-1185">Reference proteome</keyword>
<name>A0A3F3PXD7_9EURO</name>
<evidence type="ECO:0000313" key="2">
    <source>
        <dbReference type="Proteomes" id="UP000253729"/>
    </source>
</evidence>
<sequence>MEGVIPDILLSLLTLKYYLPFIGSRISTQPTTRGKLKSGAGATFLIIGPRLTSPSFALWV</sequence>
<reference evidence="1 2" key="1">
    <citation type="submission" date="2018-07" db="EMBL/GenBank/DDBJ databases">
        <title>The genomes of Aspergillus section Nigri reveals drivers in fungal speciation.</title>
        <authorList>
            <consortium name="DOE Joint Genome Institute"/>
            <person name="Vesth T.C."/>
            <person name="Nybo J."/>
            <person name="Theobald S."/>
            <person name="Brandl J."/>
            <person name="Frisvad J.C."/>
            <person name="Nielsen K.F."/>
            <person name="Lyhne E.K."/>
            <person name="Kogle M.E."/>
            <person name="Kuo A."/>
            <person name="Riley R."/>
            <person name="Clum A."/>
            <person name="Nolan M."/>
            <person name="Lipzen A."/>
            <person name="Salamov A."/>
            <person name="Henrissat B."/>
            <person name="Wiebenga A."/>
            <person name="De vries R.P."/>
            <person name="Grigoriev I.V."/>
            <person name="Mortensen U.H."/>
            <person name="Andersen M.R."/>
            <person name="Baker S.E."/>
        </authorList>
    </citation>
    <scope>NUCLEOTIDE SEQUENCE [LARGE SCALE GENOMIC DNA]</scope>
    <source>
        <strain evidence="1 2">CBS 139.54b</strain>
    </source>
</reference>
<dbReference type="RefSeq" id="XP_026624454.1">
    <property type="nucleotide sequence ID" value="XM_026767012.1"/>
</dbReference>
<gene>
    <name evidence="1" type="ORF">BDQ94DRAFT_147409</name>
</gene>
<protein>
    <submittedName>
        <fullName evidence="1">Uncharacterized protein</fullName>
    </submittedName>
</protein>